<name>A0A4V1P276_9LACO</name>
<dbReference type="GO" id="GO:0008982">
    <property type="term" value="F:protein-N(PI)-phosphohistidine-sugar phosphotransferase activity"/>
    <property type="evidence" value="ECO:0007669"/>
    <property type="project" value="InterPro"/>
</dbReference>
<keyword evidence="1" id="KW-0813">Transport</keyword>
<evidence type="ECO:0000256" key="4">
    <source>
        <dbReference type="ARBA" id="ARBA00022679"/>
    </source>
</evidence>
<dbReference type="Proteomes" id="UP001164790">
    <property type="component" value="Chromosome"/>
</dbReference>
<accession>A0A4V1P276</accession>
<keyword evidence="4" id="KW-0808">Transferase</keyword>
<dbReference type="EMBL" id="MSSM01000012">
    <property type="protein sequence ID" value="RXT26550.1"/>
    <property type="molecule type" value="Genomic_DNA"/>
</dbReference>
<evidence type="ECO:0000313" key="10">
    <source>
        <dbReference type="EMBL" id="UYN56818.1"/>
    </source>
</evidence>
<sequence length="102" mass="10902">MKKVLLICGSGASSGFMAAAGRKAAKKAKADLEFKARSDSELDDYLKENDLLLIAPHLKYMLKDAAKEAAPFGVKVAIIPQKVYGSLDGAGLVKFAEEELSK</sequence>
<reference evidence="10" key="2">
    <citation type="submission" date="2022-10" db="EMBL/GenBank/DDBJ databases">
        <title>Comparative genomic analysis and in-vitro probiotic properties of the potential probiotic L. chiayiensis AACE 3.</title>
        <authorList>
            <person name="Kang X."/>
        </authorList>
    </citation>
    <scope>NUCLEOTIDE SEQUENCE</scope>
    <source>
        <strain evidence="10">AACE 3</strain>
    </source>
</reference>
<feature type="domain" description="PTS EIIB type-3" evidence="8">
    <location>
        <begin position="1"/>
        <end position="102"/>
    </location>
</feature>
<dbReference type="PANTHER" id="PTHR34581:SF2">
    <property type="entry name" value="PTS SYSTEM N,N'-DIACETYLCHITOBIOSE-SPECIFIC EIIB COMPONENT"/>
    <property type="match status" value="1"/>
</dbReference>
<evidence type="ECO:0000256" key="5">
    <source>
        <dbReference type="ARBA" id="ARBA00022683"/>
    </source>
</evidence>
<keyword evidence="6" id="KW-0418">Kinase</keyword>
<evidence type="ECO:0000256" key="1">
    <source>
        <dbReference type="ARBA" id="ARBA00022448"/>
    </source>
</evidence>
<organism evidence="9 11">
    <name type="scientific">Lacticaseibacillus chiayiensis</name>
    <dbReference type="NCBI Taxonomy" id="2100821"/>
    <lineage>
        <taxon>Bacteria</taxon>
        <taxon>Bacillati</taxon>
        <taxon>Bacillota</taxon>
        <taxon>Bacilli</taxon>
        <taxon>Lactobacillales</taxon>
        <taxon>Lactobacillaceae</taxon>
        <taxon>Lacticaseibacillus</taxon>
    </lineage>
</organism>
<dbReference type="RefSeq" id="WP_129301616.1">
    <property type="nucleotide sequence ID" value="NZ_CP074378.1"/>
</dbReference>
<dbReference type="PROSITE" id="PS51100">
    <property type="entry name" value="PTS_EIIB_TYPE_3"/>
    <property type="match status" value="1"/>
</dbReference>
<gene>
    <name evidence="9" type="ORF">BVJ53_05945</name>
    <name evidence="10" type="ORF">OFW50_01570</name>
</gene>
<evidence type="ECO:0000256" key="6">
    <source>
        <dbReference type="ARBA" id="ARBA00022777"/>
    </source>
</evidence>
<evidence type="ECO:0000259" key="8">
    <source>
        <dbReference type="PROSITE" id="PS51100"/>
    </source>
</evidence>
<proteinExistence type="predicted"/>
<dbReference type="AlphaFoldDB" id="A0A4V1P276"/>
<evidence type="ECO:0000313" key="12">
    <source>
        <dbReference type="Proteomes" id="UP001164790"/>
    </source>
</evidence>
<dbReference type="InterPro" id="IPR013012">
    <property type="entry name" value="PTS_EIIB_3"/>
</dbReference>
<dbReference type="PANTHER" id="PTHR34581">
    <property type="entry name" value="PTS SYSTEM N,N'-DIACETYLCHITOBIOSE-SPECIFIC EIIB COMPONENT"/>
    <property type="match status" value="1"/>
</dbReference>
<protein>
    <submittedName>
        <fullName evidence="9">PTS sugar transporter subunit IIB</fullName>
    </submittedName>
</protein>
<dbReference type="InterPro" id="IPR003501">
    <property type="entry name" value="PTS_EIIB_2/3"/>
</dbReference>
<keyword evidence="5" id="KW-0598">Phosphotransferase system</keyword>
<dbReference type="GO" id="GO:0009401">
    <property type="term" value="P:phosphoenolpyruvate-dependent sugar phosphotransferase system"/>
    <property type="evidence" value="ECO:0007669"/>
    <property type="project" value="UniProtKB-KW"/>
</dbReference>
<keyword evidence="12" id="KW-1185">Reference proteome</keyword>
<evidence type="ECO:0000313" key="11">
    <source>
        <dbReference type="Proteomes" id="UP000290475"/>
    </source>
</evidence>
<dbReference type="Pfam" id="PF02302">
    <property type="entry name" value="PTS_IIB"/>
    <property type="match status" value="1"/>
</dbReference>
<evidence type="ECO:0000256" key="7">
    <source>
        <dbReference type="PROSITE-ProRule" id="PRU00423"/>
    </source>
</evidence>
<evidence type="ECO:0000256" key="2">
    <source>
        <dbReference type="ARBA" id="ARBA00022553"/>
    </source>
</evidence>
<dbReference type="Gene3D" id="3.40.50.2300">
    <property type="match status" value="1"/>
</dbReference>
<dbReference type="GO" id="GO:0016301">
    <property type="term" value="F:kinase activity"/>
    <property type="evidence" value="ECO:0007669"/>
    <property type="project" value="UniProtKB-KW"/>
</dbReference>
<dbReference type="InterPro" id="IPR051819">
    <property type="entry name" value="PTS_sugar-specific_EIIB"/>
</dbReference>
<feature type="modified residue" description="Phosphocysteine; by EIIA" evidence="7">
    <location>
        <position position="8"/>
    </location>
</feature>
<dbReference type="InterPro" id="IPR036095">
    <property type="entry name" value="PTS_EIIB-like_sf"/>
</dbReference>
<dbReference type="Proteomes" id="UP000290475">
    <property type="component" value="Unassembled WGS sequence"/>
</dbReference>
<reference evidence="9 11" key="1">
    <citation type="submission" date="2017-01" db="EMBL/GenBank/DDBJ databases">
        <title>Lactobacillus chiayiensis sp. nov., a lactic acid bacterium isolated from compost.</title>
        <authorList>
            <person name="Huang C.-H."/>
        </authorList>
    </citation>
    <scope>NUCLEOTIDE SEQUENCE [LARGE SCALE GENOMIC DNA]</scope>
    <source>
        <strain evidence="11">chh01</strain>
        <strain evidence="9">Chh01</strain>
    </source>
</reference>
<keyword evidence="3 9" id="KW-0762">Sugar transport</keyword>
<keyword evidence="2" id="KW-0597">Phosphoprotein</keyword>
<evidence type="ECO:0000313" key="9">
    <source>
        <dbReference type="EMBL" id="RXT26550.1"/>
    </source>
</evidence>
<dbReference type="SUPFAM" id="SSF52794">
    <property type="entry name" value="PTS system IIB component-like"/>
    <property type="match status" value="1"/>
</dbReference>
<dbReference type="EMBL" id="CP107523">
    <property type="protein sequence ID" value="UYN56818.1"/>
    <property type="molecule type" value="Genomic_DNA"/>
</dbReference>
<evidence type="ECO:0000256" key="3">
    <source>
        <dbReference type="ARBA" id="ARBA00022597"/>
    </source>
</evidence>